<keyword evidence="3" id="KW-1185">Reference proteome</keyword>
<proteinExistence type="predicted"/>
<dbReference type="PANTHER" id="PTHR33525:SF6">
    <property type="entry name" value="HDOD DOMAIN-CONTAINING PROTEIN"/>
    <property type="match status" value="1"/>
</dbReference>
<dbReference type="AlphaFoldDB" id="A0A517SHM3"/>
<sequence>MSESGAIPGPSIPDFLIDRLGRGLGSLKMLPAVAQEALEVANSADCDLVKLAVIIQKDLRLTTFILRLANSTLFAPPRPIASLHQAVLFIGRRKARDFIITSCLESVASKVPHEVQERQSTLWLHGFLTAILAVRLNDLFQLKFQGEEFTSGLMHDFGRTLISVIDPVNAASVDPLDFDETTSIEDRERAMLGASHAEIAAWFAAHNELPPNLIAAIQFHHRPEAAGENLKLAALVATADHAVNYLQREGQAKGYNPLTNGAALILESHGVPNATRTFGTASEKLLQEIPALAQSMMQG</sequence>
<evidence type="ECO:0000313" key="2">
    <source>
        <dbReference type="EMBL" id="QDT55623.1"/>
    </source>
</evidence>
<protein>
    <submittedName>
        <fullName evidence="2">HDOD domain protein</fullName>
    </submittedName>
</protein>
<dbReference type="Proteomes" id="UP000315700">
    <property type="component" value="Chromosome"/>
</dbReference>
<dbReference type="KEGG" id="ccos:Pan44_36690"/>
<dbReference type="EMBL" id="CP036271">
    <property type="protein sequence ID" value="QDT55623.1"/>
    <property type="molecule type" value="Genomic_DNA"/>
</dbReference>
<dbReference type="InterPro" id="IPR052340">
    <property type="entry name" value="RNase_Y/CdgJ"/>
</dbReference>
<dbReference type="Pfam" id="PF08668">
    <property type="entry name" value="HDOD"/>
    <property type="match status" value="1"/>
</dbReference>
<reference evidence="2 3" key="1">
    <citation type="submission" date="2019-02" db="EMBL/GenBank/DDBJ databases">
        <title>Deep-cultivation of Planctomycetes and their phenomic and genomic characterization uncovers novel biology.</title>
        <authorList>
            <person name="Wiegand S."/>
            <person name="Jogler M."/>
            <person name="Boedeker C."/>
            <person name="Pinto D."/>
            <person name="Vollmers J."/>
            <person name="Rivas-Marin E."/>
            <person name="Kohn T."/>
            <person name="Peeters S.H."/>
            <person name="Heuer A."/>
            <person name="Rast P."/>
            <person name="Oberbeckmann S."/>
            <person name="Bunk B."/>
            <person name="Jeske O."/>
            <person name="Meyerdierks A."/>
            <person name="Storesund J.E."/>
            <person name="Kallscheuer N."/>
            <person name="Luecker S."/>
            <person name="Lage O.M."/>
            <person name="Pohl T."/>
            <person name="Merkel B.J."/>
            <person name="Hornburger P."/>
            <person name="Mueller R.-W."/>
            <person name="Bruemmer F."/>
            <person name="Labrenz M."/>
            <person name="Spormann A.M."/>
            <person name="Op den Camp H."/>
            <person name="Overmann J."/>
            <person name="Amann R."/>
            <person name="Jetten M.S.M."/>
            <person name="Mascher T."/>
            <person name="Medema M.H."/>
            <person name="Devos D.P."/>
            <person name="Kaster A.-K."/>
            <person name="Ovreas L."/>
            <person name="Rohde M."/>
            <person name="Galperin M.Y."/>
            <person name="Jogler C."/>
        </authorList>
    </citation>
    <scope>NUCLEOTIDE SEQUENCE [LARGE SCALE GENOMIC DNA]</scope>
    <source>
        <strain evidence="2 3">Pan44</strain>
    </source>
</reference>
<accession>A0A517SHM3</accession>
<dbReference type="InterPro" id="IPR013976">
    <property type="entry name" value="HDOD"/>
</dbReference>
<name>A0A517SHM3_9PLAN</name>
<dbReference type="OrthoDB" id="9788446at2"/>
<evidence type="ECO:0000259" key="1">
    <source>
        <dbReference type="PROSITE" id="PS51833"/>
    </source>
</evidence>
<organism evidence="2 3">
    <name type="scientific">Caulifigura coniformis</name>
    <dbReference type="NCBI Taxonomy" id="2527983"/>
    <lineage>
        <taxon>Bacteria</taxon>
        <taxon>Pseudomonadati</taxon>
        <taxon>Planctomycetota</taxon>
        <taxon>Planctomycetia</taxon>
        <taxon>Planctomycetales</taxon>
        <taxon>Planctomycetaceae</taxon>
        <taxon>Caulifigura</taxon>
    </lineage>
</organism>
<feature type="domain" description="HDOD" evidence="1">
    <location>
        <begin position="27"/>
        <end position="223"/>
    </location>
</feature>
<evidence type="ECO:0000313" key="3">
    <source>
        <dbReference type="Proteomes" id="UP000315700"/>
    </source>
</evidence>
<dbReference type="PANTHER" id="PTHR33525">
    <property type="match status" value="1"/>
</dbReference>
<dbReference type="Gene3D" id="1.10.3210.10">
    <property type="entry name" value="Hypothetical protein af1432"/>
    <property type="match status" value="1"/>
</dbReference>
<gene>
    <name evidence="2" type="ORF">Pan44_36690</name>
</gene>
<dbReference type="PROSITE" id="PS51833">
    <property type="entry name" value="HDOD"/>
    <property type="match status" value="1"/>
</dbReference>
<dbReference type="InParanoid" id="A0A517SHM3"/>
<dbReference type="SUPFAM" id="SSF109604">
    <property type="entry name" value="HD-domain/PDEase-like"/>
    <property type="match status" value="1"/>
</dbReference>
<dbReference type="RefSeq" id="WP_145031614.1">
    <property type="nucleotide sequence ID" value="NZ_CP036271.1"/>
</dbReference>